<comment type="caution">
    <text evidence="5">The sequence shown here is derived from an EMBL/GenBank/DDBJ whole genome shotgun (WGS) entry which is preliminary data.</text>
</comment>
<accession>A0A4U6DGZ5</accession>
<dbReference type="GO" id="GO:0046677">
    <property type="term" value="P:response to antibiotic"/>
    <property type="evidence" value="ECO:0007669"/>
    <property type="project" value="UniProtKB-KW"/>
</dbReference>
<gene>
    <name evidence="5" type="ORF">FDK13_01665</name>
</gene>
<dbReference type="Pfam" id="PF19581">
    <property type="entry name" value="Glyoxalase_7"/>
    <property type="match status" value="1"/>
</dbReference>
<dbReference type="InterPro" id="IPR000335">
    <property type="entry name" value="Bleomycin-R"/>
</dbReference>
<evidence type="ECO:0000259" key="4">
    <source>
        <dbReference type="PROSITE" id="PS51819"/>
    </source>
</evidence>
<organism evidence="5 6">
    <name type="scientific">Dyadobacter frigoris</name>
    <dbReference type="NCBI Taxonomy" id="2576211"/>
    <lineage>
        <taxon>Bacteria</taxon>
        <taxon>Pseudomonadati</taxon>
        <taxon>Bacteroidota</taxon>
        <taxon>Cytophagia</taxon>
        <taxon>Cytophagales</taxon>
        <taxon>Spirosomataceae</taxon>
        <taxon>Dyadobacter</taxon>
    </lineage>
</organism>
<dbReference type="InterPro" id="IPR029068">
    <property type="entry name" value="Glyas_Bleomycin-R_OHBP_Dase"/>
</dbReference>
<feature type="domain" description="VOC" evidence="4">
    <location>
        <begin position="2"/>
        <end position="119"/>
    </location>
</feature>
<evidence type="ECO:0000256" key="3">
    <source>
        <dbReference type="ARBA" id="ARBA00023251"/>
    </source>
</evidence>
<evidence type="ECO:0000256" key="1">
    <source>
        <dbReference type="ARBA" id="ARBA00011051"/>
    </source>
</evidence>
<protein>
    <recommendedName>
        <fullName evidence="2">Bleomycin resistance protein</fullName>
    </recommendedName>
</protein>
<dbReference type="InterPro" id="IPR037523">
    <property type="entry name" value="VOC_core"/>
</dbReference>
<proteinExistence type="inferred from homology"/>
<sequence>MKVNKVIPLIRIFDEAKATEFYVNWLGFTVDWTHQFGANFPLYLQVSKEGIVLHLTEHHGDCTPGSKVFIDCVGLTEYHAELIEKNYRFNRPGLEQAPWNAITMEVIDPFGNKLLFSESKG</sequence>
<dbReference type="Proteomes" id="UP000304900">
    <property type="component" value="Unassembled WGS sequence"/>
</dbReference>
<dbReference type="Gene3D" id="3.10.180.10">
    <property type="entry name" value="2,3-Dihydroxybiphenyl 1,2-Dioxygenase, domain 1"/>
    <property type="match status" value="1"/>
</dbReference>
<keyword evidence="3" id="KW-0046">Antibiotic resistance</keyword>
<evidence type="ECO:0000313" key="6">
    <source>
        <dbReference type="Proteomes" id="UP000304900"/>
    </source>
</evidence>
<dbReference type="SUPFAM" id="SSF54593">
    <property type="entry name" value="Glyoxalase/Bleomycin resistance protein/Dihydroxybiphenyl dioxygenase"/>
    <property type="match status" value="1"/>
</dbReference>
<dbReference type="RefSeq" id="WP_137338234.1">
    <property type="nucleotide sequence ID" value="NZ_BSQH01000001.1"/>
</dbReference>
<reference evidence="5 6" key="1">
    <citation type="submission" date="2019-05" db="EMBL/GenBank/DDBJ databases">
        <title>Dyadobacter AR-3-8 sp. nov., isolated from arctic soil.</title>
        <authorList>
            <person name="Chaudhary D.K."/>
        </authorList>
    </citation>
    <scope>NUCLEOTIDE SEQUENCE [LARGE SCALE GENOMIC DNA]</scope>
    <source>
        <strain evidence="5 6">AR-3-8</strain>
    </source>
</reference>
<keyword evidence="6" id="KW-1185">Reference proteome</keyword>
<comment type="similarity">
    <text evidence="1">Belongs to the bleomycin resistance protein family.</text>
</comment>
<dbReference type="AlphaFoldDB" id="A0A4U6DGZ5"/>
<evidence type="ECO:0000313" key="5">
    <source>
        <dbReference type="EMBL" id="TKT93944.1"/>
    </source>
</evidence>
<dbReference type="EMBL" id="SZVO01000001">
    <property type="protein sequence ID" value="TKT93944.1"/>
    <property type="molecule type" value="Genomic_DNA"/>
</dbReference>
<dbReference type="OrthoDB" id="9803104at2"/>
<name>A0A4U6DGZ5_9BACT</name>
<dbReference type="PROSITE" id="PS51819">
    <property type="entry name" value="VOC"/>
    <property type="match status" value="1"/>
</dbReference>
<evidence type="ECO:0000256" key="2">
    <source>
        <dbReference type="ARBA" id="ARBA00021572"/>
    </source>
</evidence>